<evidence type="ECO:0000256" key="1">
    <source>
        <dbReference type="ARBA" id="ARBA00022500"/>
    </source>
</evidence>
<name>A0A7X2S3W3_9BACI</name>
<dbReference type="EMBL" id="WMIB01000002">
    <property type="protein sequence ID" value="MTH52766.1"/>
    <property type="molecule type" value="Genomic_DNA"/>
</dbReference>
<proteinExistence type="predicted"/>
<reference evidence="4 5" key="1">
    <citation type="journal article" date="2017" name="Int. J. Syst. Evol. Microbiol.">
        <title>Bacillus mangrovi sp. nov., isolated from a sediment sample from a mangrove forest.</title>
        <authorList>
            <person name="Gupta V."/>
            <person name="Singh P.K."/>
            <person name="Korpole S."/>
            <person name="Tanuku N.R.S."/>
            <person name="Pinnaka A.K."/>
        </authorList>
    </citation>
    <scope>NUCLEOTIDE SEQUENCE [LARGE SCALE GENOMIC DNA]</scope>
    <source>
        <strain evidence="4 5">KCTC 33872</strain>
    </source>
</reference>
<dbReference type="RefSeq" id="WP_155111299.1">
    <property type="nucleotide sequence ID" value="NZ_WMIB01000002.1"/>
</dbReference>
<protein>
    <submittedName>
        <fullName evidence="4">CheY-P-specific phosphatase CheC</fullName>
    </submittedName>
</protein>
<dbReference type="Proteomes" id="UP000434639">
    <property type="component" value="Unassembled WGS sequence"/>
</dbReference>
<sequence>MKLNFEQLDVLQEIASIGAAHSATALSKLLERKIMMNVPEVRAVSFNELTEAMGGAEKEVACIFLRMNGSISGSMYFIMEMDSAEFFLREFARNSSLSLRYPLKDEYARSALIELGNILMGSYLNSLSELTNLLIIPEVPEFTVDMFGAIISEGLIGLSNAADFAVLIRTMIMGGDGLQREPLQGHLFLLPDHDSFESFYRAAGVQDED</sequence>
<dbReference type="AlphaFoldDB" id="A0A7X2S3W3"/>
<evidence type="ECO:0000259" key="3">
    <source>
        <dbReference type="Pfam" id="PF04509"/>
    </source>
</evidence>
<gene>
    <name evidence="4" type="ORF">GKZ89_05035</name>
</gene>
<accession>A0A7X2S3W3</accession>
<evidence type="ECO:0000313" key="5">
    <source>
        <dbReference type="Proteomes" id="UP000434639"/>
    </source>
</evidence>
<dbReference type="InterPro" id="IPR050992">
    <property type="entry name" value="CheZ_family_phosphatases"/>
</dbReference>
<dbReference type="PANTHER" id="PTHR43693:SF1">
    <property type="entry name" value="PROTEIN PHOSPHATASE CHEZ"/>
    <property type="match status" value="1"/>
</dbReference>
<dbReference type="GO" id="GO:0006935">
    <property type="term" value="P:chemotaxis"/>
    <property type="evidence" value="ECO:0007669"/>
    <property type="project" value="UniProtKB-KW"/>
</dbReference>
<comment type="caution">
    <text evidence="4">The sequence shown here is derived from an EMBL/GenBank/DDBJ whole genome shotgun (WGS) entry which is preliminary data.</text>
</comment>
<dbReference type="SUPFAM" id="SSF103039">
    <property type="entry name" value="CheC-like"/>
    <property type="match status" value="1"/>
</dbReference>
<feature type="domain" description="CheC-like protein" evidence="3">
    <location>
        <begin position="6"/>
        <end position="41"/>
    </location>
</feature>
<dbReference type="Gene3D" id="3.40.1550.10">
    <property type="entry name" value="CheC-like"/>
    <property type="match status" value="1"/>
</dbReference>
<evidence type="ECO:0000313" key="4">
    <source>
        <dbReference type="EMBL" id="MTH52766.1"/>
    </source>
</evidence>
<dbReference type="GO" id="GO:0016787">
    <property type="term" value="F:hydrolase activity"/>
    <property type="evidence" value="ECO:0007669"/>
    <property type="project" value="UniProtKB-KW"/>
</dbReference>
<keyword evidence="5" id="KW-1185">Reference proteome</keyword>
<dbReference type="InterPro" id="IPR007597">
    <property type="entry name" value="CheC"/>
</dbReference>
<evidence type="ECO:0000256" key="2">
    <source>
        <dbReference type="ARBA" id="ARBA00022801"/>
    </source>
</evidence>
<keyword evidence="2" id="KW-0378">Hydrolase</keyword>
<feature type="domain" description="CheC-like protein" evidence="3">
    <location>
        <begin position="108"/>
        <end position="142"/>
    </location>
</feature>
<dbReference type="Pfam" id="PF04509">
    <property type="entry name" value="CheC"/>
    <property type="match status" value="2"/>
</dbReference>
<organism evidence="4 5">
    <name type="scientific">Metabacillus mangrovi</name>
    <dbReference type="NCBI Taxonomy" id="1491830"/>
    <lineage>
        <taxon>Bacteria</taxon>
        <taxon>Bacillati</taxon>
        <taxon>Bacillota</taxon>
        <taxon>Bacilli</taxon>
        <taxon>Bacillales</taxon>
        <taxon>Bacillaceae</taxon>
        <taxon>Metabacillus</taxon>
    </lineage>
</organism>
<dbReference type="PANTHER" id="PTHR43693">
    <property type="entry name" value="PROTEIN PHOSPHATASE CHEZ"/>
    <property type="match status" value="1"/>
</dbReference>
<dbReference type="InterPro" id="IPR028976">
    <property type="entry name" value="CheC-like_sf"/>
</dbReference>
<dbReference type="CDD" id="cd17909">
    <property type="entry name" value="CheC_ClassI"/>
    <property type="match status" value="1"/>
</dbReference>
<dbReference type="OrthoDB" id="9812187at2"/>
<keyword evidence="1" id="KW-0145">Chemotaxis</keyword>